<dbReference type="PANTHER" id="PTHR42794">
    <property type="entry name" value="HEMIN IMPORT ATP-BINDING PROTEIN HMUV"/>
    <property type="match status" value="1"/>
</dbReference>
<evidence type="ECO:0000313" key="5">
    <source>
        <dbReference type="EMBL" id="CAA9546646.1"/>
    </source>
</evidence>
<dbReference type="EMBL" id="CADCWK010000041">
    <property type="protein sequence ID" value="CAA9546646.1"/>
    <property type="molecule type" value="Genomic_DNA"/>
</dbReference>
<dbReference type="InterPro" id="IPR027417">
    <property type="entry name" value="P-loop_NTPase"/>
</dbReference>
<evidence type="ECO:0000256" key="1">
    <source>
        <dbReference type="ARBA" id="ARBA00022741"/>
    </source>
</evidence>
<dbReference type="AlphaFoldDB" id="A0A6J4UCU5"/>
<dbReference type="SUPFAM" id="SSF52540">
    <property type="entry name" value="P-loop containing nucleoside triphosphate hydrolases"/>
    <property type="match status" value="1"/>
</dbReference>
<evidence type="ECO:0000259" key="4">
    <source>
        <dbReference type="PROSITE" id="PS50893"/>
    </source>
</evidence>
<dbReference type="GO" id="GO:0005524">
    <property type="term" value="F:ATP binding"/>
    <property type="evidence" value="ECO:0007669"/>
    <property type="project" value="UniProtKB-KW"/>
</dbReference>
<dbReference type="Gene3D" id="3.40.50.300">
    <property type="entry name" value="P-loop containing nucleotide triphosphate hydrolases"/>
    <property type="match status" value="1"/>
</dbReference>
<dbReference type="Pfam" id="PF00005">
    <property type="entry name" value="ABC_tran"/>
    <property type="match status" value="1"/>
</dbReference>
<dbReference type="PROSITE" id="PS50893">
    <property type="entry name" value="ABC_TRANSPORTER_2"/>
    <property type="match status" value="1"/>
</dbReference>
<dbReference type="SMART" id="SM00382">
    <property type="entry name" value="AAA"/>
    <property type="match status" value="1"/>
</dbReference>
<protein>
    <submittedName>
        <fullName evidence="5">ABC transporter, ATP-binding protein</fullName>
    </submittedName>
</protein>
<evidence type="ECO:0000256" key="2">
    <source>
        <dbReference type="ARBA" id="ARBA00022840"/>
    </source>
</evidence>
<reference evidence="5" key="1">
    <citation type="submission" date="2020-02" db="EMBL/GenBank/DDBJ databases">
        <authorList>
            <person name="Meier V. D."/>
        </authorList>
    </citation>
    <scope>NUCLEOTIDE SEQUENCE</scope>
    <source>
        <strain evidence="5">AVDCRST_MAG33</strain>
    </source>
</reference>
<evidence type="ECO:0000256" key="3">
    <source>
        <dbReference type="SAM" id="MobiDB-lite"/>
    </source>
</evidence>
<feature type="region of interest" description="Disordered" evidence="3">
    <location>
        <begin position="272"/>
        <end position="291"/>
    </location>
</feature>
<proteinExistence type="predicted"/>
<name>A0A6J4UCU5_9BACT</name>
<feature type="domain" description="ABC transporter" evidence="4">
    <location>
        <begin position="17"/>
        <end position="256"/>
    </location>
</feature>
<sequence>MSSRTDANGTSPSDVVLAFDDVRVWTAEGAQLLRGVTWEVRAGEHWAVLGANGAGKSTLLSLAAARRHPSSGIVSILGRRLGATMVFRLWEVIGVVDPNIRLPDELTCSAAVLTGLTGSLKPQWDRLGPAEEARAMDLLDQLGCLDLADRTLATCSQGERQRVRIARALMTRPRLLLLDEPATGLDLPAREALLAAVTDLRVSDPELAIVVVAHHLEDLPSGTNRAMLMAKGESVAQGPAAEILASDPISACFGIPVEVTERDGRWSAHALPGWRRSSAPEPVGMGTTGNR</sequence>
<dbReference type="PANTHER" id="PTHR42794:SF2">
    <property type="entry name" value="ABC TRANSPORTER ATP-BINDING PROTEIN"/>
    <property type="match status" value="1"/>
</dbReference>
<organism evidence="5">
    <name type="scientific">uncultured Thermomicrobiales bacterium</name>
    <dbReference type="NCBI Taxonomy" id="1645740"/>
    <lineage>
        <taxon>Bacteria</taxon>
        <taxon>Pseudomonadati</taxon>
        <taxon>Thermomicrobiota</taxon>
        <taxon>Thermomicrobia</taxon>
        <taxon>Thermomicrobiales</taxon>
        <taxon>environmental samples</taxon>
    </lineage>
</organism>
<dbReference type="InterPro" id="IPR003593">
    <property type="entry name" value="AAA+_ATPase"/>
</dbReference>
<dbReference type="InterPro" id="IPR017871">
    <property type="entry name" value="ABC_transporter-like_CS"/>
</dbReference>
<dbReference type="PROSITE" id="PS00211">
    <property type="entry name" value="ABC_TRANSPORTER_1"/>
    <property type="match status" value="1"/>
</dbReference>
<dbReference type="GO" id="GO:0016887">
    <property type="term" value="F:ATP hydrolysis activity"/>
    <property type="evidence" value="ECO:0007669"/>
    <property type="project" value="InterPro"/>
</dbReference>
<keyword evidence="2 5" id="KW-0067">ATP-binding</keyword>
<gene>
    <name evidence="5" type="ORF">AVDCRST_MAG33-519</name>
</gene>
<dbReference type="InterPro" id="IPR003439">
    <property type="entry name" value="ABC_transporter-like_ATP-bd"/>
</dbReference>
<keyword evidence="1" id="KW-0547">Nucleotide-binding</keyword>
<accession>A0A6J4UCU5</accession>